<reference evidence="3 4" key="1">
    <citation type="journal article" date="2010" name="Virology">
        <title>A tale of tails: Sialidase is key to success in a model of phage therapy against K1-capsulated Escherichia coli.</title>
        <authorList>
            <person name="Bull J.J."/>
            <person name="Vimr E.R."/>
            <person name="Molineux I.J."/>
        </authorList>
    </citation>
    <scope>NUCLEOTIDE SEQUENCE</scope>
</reference>
<evidence type="ECO:0008006" key="5">
    <source>
        <dbReference type="Google" id="ProtNLM"/>
    </source>
</evidence>
<accession>D2XJC4</accession>
<feature type="coiled-coil region" evidence="1">
    <location>
        <begin position="60"/>
        <end position="93"/>
    </location>
</feature>
<evidence type="ECO:0000256" key="1">
    <source>
        <dbReference type="SAM" id="Coils"/>
    </source>
</evidence>
<sequence length="225" mass="24206">MTCKSGWPGFQRPGDILMSEEVKDETIEQQETKTTFTKEEVDALVSGLKANNEKLLSEKKAAAAAAKEAADAKLKAEQERAKQNGELEAFEKTLRSQYEPVLAEKDGKISKMAERILGAERKSVISQLSGMLIDESAADIIAMMVKTEFDGDDVVTKFTGADGNVITTDAEQFKKYLREHKAFSHLIKADAATGGGASGNKNSTGGAGGADVIQQKLNAKYGKRG</sequence>
<dbReference type="GeneID" id="26040736"/>
<dbReference type="EMBL" id="GU196278">
    <property type="protein sequence ID" value="ADA82302.1"/>
    <property type="molecule type" value="Genomic_DNA"/>
</dbReference>
<evidence type="ECO:0000256" key="2">
    <source>
        <dbReference type="SAM" id="MobiDB-lite"/>
    </source>
</evidence>
<evidence type="ECO:0000313" key="3">
    <source>
        <dbReference type="EMBL" id="ADA82302.1"/>
    </source>
</evidence>
<organism evidence="3 4">
    <name type="scientific">Escherichia phage K1H</name>
    <dbReference type="NCBI Taxonomy" id="698487"/>
    <lineage>
        <taxon>Viruses</taxon>
        <taxon>Duplodnaviria</taxon>
        <taxon>Heunggongvirae</taxon>
        <taxon>Uroviricota</taxon>
        <taxon>Caudoviricetes</taxon>
        <taxon>Sarkviridae</taxon>
        <taxon>Guernseyvirinae</taxon>
        <taxon>Kagunavirus</taxon>
        <taxon>Kagunavirus K1H</taxon>
    </lineage>
</organism>
<dbReference type="KEGG" id="vg:26040736"/>
<evidence type="ECO:0000313" key="4">
    <source>
        <dbReference type="Proteomes" id="UP000001892"/>
    </source>
</evidence>
<keyword evidence="1" id="KW-0175">Coiled coil</keyword>
<keyword evidence="4" id="KW-1185">Reference proteome</keyword>
<dbReference type="Proteomes" id="UP000001892">
    <property type="component" value="Segment"/>
</dbReference>
<dbReference type="RefSeq" id="YP_009168840.1">
    <property type="nucleotide sequence ID" value="NC_027994.1"/>
</dbReference>
<protein>
    <recommendedName>
        <fullName evidence="5">Scaffold protein</fullName>
    </recommendedName>
</protein>
<dbReference type="OrthoDB" id="9632at10239"/>
<feature type="region of interest" description="Disordered" evidence="2">
    <location>
        <begin position="192"/>
        <end position="211"/>
    </location>
</feature>
<proteinExistence type="predicted"/>
<name>D2XJC4_9CAUD</name>